<evidence type="ECO:0000313" key="5">
    <source>
        <dbReference type="EMBL" id="CAD7639356.1"/>
    </source>
</evidence>
<feature type="domain" description="FERM" evidence="4">
    <location>
        <begin position="18"/>
        <end position="335"/>
    </location>
</feature>
<feature type="region of interest" description="Disordered" evidence="3">
    <location>
        <begin position="744"/>
        <end position="781"/>
    </location>
</feature>
<keyword evidence="6" id="KW-1185">Reference proteome</keyword>
<dbReference type="Pfam" id="PF00373">
    <property type="entry name" value="FERM_M"/>
    <property type="match status" value="1"/>
</dbReference>
<dbReference type="InterPro" id="IPR029071">
    <property type="entry name" value="Ubiquitin-like_domsf"/>
</dbReference>
<dbReference type="Proteomes" id="UP000728032">
    <property type="component" value="Unassembled WGS sequence"/>
</dbReference>
<comment type="subcellular location">
    <subcellularLocation>
        <location evidence="1">Cell junction</location>
    </subcellularLocation>
</comment>
<name>A0A7R9LEJ4_9ACAR</name>
<dbReference type="InterPro" id="IPR011993">
    <property type="entry name" value="PH-like_dom_sf"/>
</dbReference>
<dbReference type="Gene3D" id="1.20.80.10">
    <property type="match status" value="1"/>
</dbReference>
<dbReference type="InterPro" id="IPR019748">
    <property type="entry name" value="FERM_central"/>
</dbReference>
<dbReference type="InterPro" id="IPR019749">
    <property type="entry name" value="Band_41_domain"/>
</dbReference>
<dbReference type="OrthoDB" id="5957665at2759"/>
<dbReference type="SUPFAM" id="SSF47031">
    <property type="entry name" value="Second domain of FERM"/>
    <property type="match status" value="1"/>
</dbReference>
<dbReference type="Pfam" id="PF09380">
    <property type="entry name" value="FERM_C"/>
    <property type="match status" value="1"/>
</dbReference>
<dbReference type="CDD" id="cd17101">
    <property type="entry name" value="FERM_F1_PTPN13_like"/>
    <property type="match status" value="1"/>
</dbReference>
<keyword evidence="2" id="KW-0965">Cell junction</keyword>
<dbReference type="GO" id="GO:0035332">
    <property type="term" value="P:positive regulation of hippo signaling"/>
    <property type="evidence" value="ECO:0007669"/>
    <property type="project" value="TreeGrafter"/>
</dbReference>
<evidence type="ECO:0000313" key="6">
    <source>
        <dbReference type="Proteomes" id="UP000728032"/>
    </source>
</evidence>
<dbReference type="CDD" id="cd14473">
    <property type="entry name" value="FERM_B-lobe"/>
    <property type="match status" value="1"/>
</dbReference>
<dbReference type="Gene3D" id="3.10.20.90">
    <property type="entry name" value="Phosphatidylinositol 3-kinase Catalytic Subunit, Chain A, domain 1"/>
    <property type="match status" value="1"/>
</dbReference>
<dbReference type="InterPro" id="IPR000299">
    <property type="entry name" value="FERM_domain"/>
</dbReference>
<feature type="region of interest" description="Disordered" evidence="3">
    <location>
        <begin position="474"/>
        <end position="498"/>
    </location>
</feature>
<dbReference type="AlphaFoldDB" id="A0A7R9LEJ4"/>
<dbReference type="SMART" id="SM01196">
    <property type="entry name" value="FERM_C"/>
    <property type="match status" value="1"/>
</dbReference>
<feature type="compositionally biased region" description="Low complexity" evidence="3">
    <location>
        <begin position="751"/>
        <end position="776"/>
    </location>
</feature>
<evidence type="ECO:0000259" key="4">
    <source>
        <dbReference type="PROSITE" id="PS50057"/>
    </source>
</evidence>
<dbReference type="SMART" id="SM00295">
    <property type="entry name" value="B41"/>
    <property type="match status" value="1"/>
</dbReference>
<sequence length="1021" mass="115090">MRRTVMATCDSQLATGKKFVAVNLLSEDTLYFVVEPKSKVNELFGQICKFLSLCQTELFGLAIRTDSFLFLDPTQKLCKYASKQWKLQNNGVDNTGKPLFSVHLRVQFYVDSYLFISDKVAKLLYYLQLRENVVNYGQALCEERAFLLASYALQADFGHFNPQLHVGQYFNPQLYFASWVIETIGLDYIIEHLPFLHRDHKGMPKSEAQSMYIREASDASAAHNLHLYRLKNKTATSEVWVGICTTGVEINSEEQRISTIHTNSHSSHPCAKQKTRISYFTWADIGKLYFDKKKFEIRSTGYPIRKFTYYANTEEMARHLLWLCKVSHQFQLVVQPKMREVKRRESELCRKKFRESYIYDDLPLIGRNNKKGSDYSKHTNSVLEEISAQRVSVISNASSNTTSGIVSDKVQSLEDSDREDIDIEIMINSAPVVSLESLALSEPIDNSMRRSPTNIEDKQSNSISNITMNCNNYPQNKQGDSEMPSSANSIKSTSSEQSNTTIKSIVPVVPTNRHIINVINKADTHIAINHLSDTSDTTNSLANDALIKANLLSTSPEATLSANMSSTAKVQPKLDLSVRSVNLSKLTERSESMNHIYENIPYFSQYQTHETKPKLALKACPSLSSTLTATTTTTPTQRTATRIGVSSLTRSHIKPTLTVFTYNYDPNSPKSQYIAASEPNLHTSQLWSQPSYFPSTKLEVNSCQISPNHLNSNNQLIPNVDPNVCNGTNPPIIKRTYKESRAYSDSSAHYSVPSVQPSSSPSSSSPSPNSITTSTPKRLTDCTEPLIQPSFHQSLNNITMTSSHPLRLFASDFSVNSESKLQSILVPPPPPQYANSYNESRVIKTANISQLTATSHKGNPLITANGRLNANNYNSEQNGSVSDLQQLRQKSRDLNLPLITALFNDTGLNMMMVPKTVPGSRQRHISTARDIRRYSCSSDIYADNPYKHISTMPSHRKIESDPPIPKVTLNNRPTSWHIEYPNLQNSYIWEQYHNPRTQVNESRNTTADFIDRLWAEHQLTT</sequence>
<dbReference type="PANTHER" id="PTHR13429:SF5">
    <property type="entry name" value="PROTEIN EXPANDED"/>
    <property type="match status" value="1"/>
</dbReference>
<dbReference type="SUPFAM" id="SSF50729">
    <property type="entry name" value="PH domain-like"/>
    <property type="match status" value="1"/>
</dbReference>
<gene>
    <name evidence="5" type="ORF">ONB1V03_LOCUS1940</name>
</gene>
<dbReference type="InterPro" id="IPR018980">
    <property type="entry name" value="FERM_PH-like_C"/>
</dbReference>
<dbReference type="PANTHER" id="PTHR13429">
    <property type="entry name" value="FERM DOMAIN (PROTEIN4.1-EZRIN-RADIXIN-MOESIN) FAMILY"/>
    <property type="match status" value="1"/>
</dbReference>
<dbReference type="EMBL" id="OC915225">
    <property type="protein sequence ID" value="CAD7639356.1"/>
    <property type="molecule type" value="Genomic_DNA"/>
</dbReference>
<dbReference type="GO" id="GO:0009887">
    <property type="term" value="P:animal organ morphogenesis"/>
    <property type="evidence" value="ECO:0007669"/>
    <property type="project" value="UniProtKB-ARBA"/>
</dbReference>
<evidence type="ECO:0000256" key="3">
    <source>
        <dbReference type="SAM" id="MobiDB-lite"/>
    </source>
</evidence>
<dbReference type="SUPFAM" id="SSF54236">
    <property type="entry name" value="Ubiquitin-like"/>
    <property type="match status" value="1"/>
</dbReference>
<evidence type="ECO:0000256" key="2">
    <source>
        <dbReference type="ARBA" id="ARBA00022949"/>
    </source>
</evidence>
<dbReference type="PROSITE" id="PS50057">
    <property type="entry name" value="FERM_3"/>
    <property type="match status" value="1"/>
</dbReference>
<dbReference type="InterPro" id="IPR047145">
    <property type="entry name" value="FRMD6-like"/>
</dbReference>
<proteinExistence type="predicted"/>
<dbReference type="GO" id="GO:0070161">
    <property type="term" value="C:anchoring junction"/>
    <property type="evidence" value="ECO:0007669"/>
    <property type="project" value="UniProtKB-SubCell"/>
</dbReference>
<dbReference type="InterPro" id="IPR018979">
    <property type="entry name" value="FERM_N"/>
</dbReference>
<dbReference type="EMBL" id="CAJPVJ010000400">
    <property type="protein sequence ID" value="CAG2162344.1"/>
    <property type="molecule type" value="Genomic_DNA"/>
</dbReference>
<dbReference type="Pfam" id="PF09379">
    <property type="entry name" value="FERM_N"/>
    <property type="match status" value="1"/>
</dbReference>
<dbReference type="GO" id="GO:0098592">
    <property type="term" value="C:cytoplasmic side of apical plasma membrane"/>
    <property type="evidence" value="ECO:0007669"/>
    <property type="project" value="TreeGrafter"/>
</dbReference>
<reference evidence="5" key="1">
    <citation type="submission" date="2020-11" db="EMBL/GenBank/DDBJ databases">
        <authorList>
            <person name="Tran Van P."/>
        </authorList>
    </citation>
    <scope>NUCLEOTIDE SEQUENCE</scope>
</reference>
<accession>A0A7R9LEJ4</accession>
<dbReference type="InterPro" id="IPR014352">
    <property type="entry name" value="FERM/acyl-CoA-bd_prot_sf"/>
</dbReference>
<organism evidence="5">
    <name type="scientific">Oppiella nova</name>
    <dbReference type="NCBI Taxonomy" id="334625"/>
    <lineage>
        <taxon>Eukaryota</taxon>
        <taxon>Metazoa</taxon>
        <taxon>Ecdysozoa</taxon>
        <taxon>Arthropoda</taxon>
        <taxon>Chelicerata</taxon>
        <taxon>Arachnida</taxon>
        <taxon>Acari</taxon>
        <taxon>Acariformes</taxon>
        <taxon>Sarcoptiformes</taxon>
        <taxon>Oribatida</taxon>
        <taxon>Brachypylina</taxon>
        <taxon>Oppioidea</taxon>
        <taxon>Oppiidae</taxon>
        <taxon>Oppiella</taxon>
    </lineage>
</organism>
<evidence type="ECO:0000256" key="1">
    <source>
        <dbReference type="ARBA" id="ARBA00004282"/>
    </source>
</evidence>
<dbReference type="Gene3D" id="2.30.29.30">
    <property type="entry name" value="Pleckstrin-homology domain (PH domain)/Phosphotyrosine-binding domain (PTB)"/>
    <property type="match status" value="1"/>
</dbReference>
<protein>
    <recommendedName>
        <fullName evidence="4">FERM domain-containing protein</fullName>
    </recommendedName>
</protein>
<dbReference type="InterPro" id="IPR035963">
    <property type="entry name" value="FERM_2"/>
</dbReference>
<dbReference type="GO" id="GO:0048731">
    <property type="term" value="P:system development"/>
    <property type="evidence" value="ECO:0007669"/>
    <property type="project" value="UniProtKB-ARBA"/>
</dbReference>